<accession>A0A4W5RJZ1</accession>
<feature type="domain" description="CCHC-type" evidence="3">
    <location>
        <begin position="80"/>
        <end position="95"/>
    </location>
</feature>
<dbReference type="GO" id="GO:0008270">
    <property type="term" value="F:zinc ion binding"/>
    <property type="evidence" value="ECO:0007669"/>
    <property type="project" value="UniProtKB-KW"/>
</dbReference>
<name>A0A4W5RJZ1_9TELE</name>
<dbReference type="Gene3D" id="4.10.60.10">
    <property type="entry name" value="Zinc finger, CCHC-type"/>
    <property type="match status" value="2"/>
</dbReference>
<feature type="domain" description="CCHC-type" evidence="3">
    <location>
        <begin position="33"/>
        <end position="47"/>
    </location>
</feature>
<reference evidence="4" key="2">
    <citation type="submission" date="2025-08" db="UniProtKB">
        <authorList>
            <consortium name="Ensembl"/>
        </authorList>
    </citation>
    <scope>IDENTIFICATION</scope>
</reference>
<dbReference type="AlphaFoldDB" id="A0A4W5RJZ1"/>
<evidence type="ECO:0000256" key="2">
    <source>
        <dbReference type="SAM" id="MobiDB-lite"/>
    </source>
</evidence>
<sequence>WYNTYHIEPSQTWIVQIWNQGYNGVGEKGKRVKCFNCQKTGHFTRDCQAPCDYCGRKGHVQGRTRSVRRGTSGEEWKKNRKCYNCQRNGHYARECEAPCKHCKKKKDHRDCENKPKGRENKMGKRERRQKPDSEDEDEESGLETNTDKIDRMNLEDF</sequence>
<evidence type="ECO:0000313" key="4">
    <source>
        <dbReference type="Ensembl" id="ENSHHUP00000088982.1"/>
    </source>
</evidence>
<dbReference type="Pfam" id="PF00098">
    <property type="entry name" value="zf-CCHC"/>
    <property type="match status" value="2"/>
</dbReference>
<dbReference type="Ensembl" id="ENSHHUT00000091744.1">
    <property type="protein sequence ID" value="ENSHHUP00000088982.1"/>
    <property type="gene ID" value="ENSHHUG00000051391.1"/>
</dbReference>
<keyword evidence="1" id="KW-0863">Zinc-finger</keyword>
<feature type="compositionally biased region" description="Basic and acidic residues" evidence="2">
    <location>
        <begin position="108"/>
        <end position="123"/>
    </location>
</feature>
<evidence type="ECO:0000259" key="3">
    <source>
        <dbReference type="PROSITE" id="PS50158"/>
    </source>
</evidence>
<dbReference type="SUPFAM" id="SSF57756">
    <property type="entry name" value="Retrovirus zinc finger-like domains"/>
    <property type="match status" value="2"/>
</dbReference>
<keyword evidence="1" id="KW-0479">Metal-binding</keyword>
<dbReference type="PROSITE" id="PS50158">
    <property type="entry name" value="ZF_CCHC"/>
    <property type="match status" value="2"/>
</dbReference>
<reference evidence="5" key="1">
    <citation type="submission" date="2018-06" db="EMBL/GenBank/DDBJ databases">
        <title>Genome assembly of Danube salmon.</title>
        <authorList>
            <person name="Macqueen D.J."/>
            <person name="Gundappa M.K."/>
        </authorList>
    </citation>
    <scope>NUCLEOTIDE SEQUENCE [LARGE SCALE GENOMIC DNA]</scope>
</reference>
<proteinExistence type="predicted"/>
<evidence type="ECO:0000256" key="1">
    <source>
        <dbReference type="PROSITE-ProRule" id="PRU00047"/>
    </source>
</evidence>
<keyword evidence="1" id="KW-0862">Zinc</keyword>
<dbReference type="InterPro" id="IPR001878">
    <property type="entry name" value="Znf_CCHC"/>
</dbReference>
<dbReference type="GO" id="GO:0003676">
    <property type="term" value="F:nucleic acid binding"/>
    <property type="evidence" value="ECO:0007669"/>
    <property type="project" value="InterPro"/>
</dbReference>
<dbReference type="SMART" id="SM00343">
    <property type="entry name" value="ZnF_C2HC"/>
    <property type="match status" value="3"/>
</dbReference>
<evidence type="ECO:0000313" key="5">
    <source>
        <dbReference type="Proteomes" id="UP000314982"/>
    </source>
</evidence>
<organism evidence="4 5">
    <name type="scientific">Hucho hucho</name>
    <name type="common">huchen</name>
    <dbReference type="NCBI Taxonomy" id="62062"/>
    <lineage>
        <taxon>Eukaryota</taxon>
        <taxon>Metazoa</taxon>
        <taxon>Chordata</taxon>
        <taxon>Craniata</taxon>
        <taxon>Vertebrata</taxon>
        <taxon>Euteleostomi</taxon>
        <taxon>Actinopterygii</taxon>
        <taxon>Neopterygii</taxon>
        <taxon>Teleostei</taxon>
        <taxon>Protacanthopterygii</taxon>
        <taxon>Salmoniformes</taxon>
        <taxon>Salmonidae</taxon>
        <taxon>Salmoninae</taxon>
        <taxon>Hucho</taxon>
    </lineage>
</organism>
<protein>
    <recommendedName>
        <fullName evidence="3">CCHC-type domain-containing protein</fullName>
    </recommendedName>
</protein>
<feature type="region of interest" description="Disordered" evidence="2">
    <location>
        <begin position="103"/>
        <end position="157"/>
    </location>
</feature>
<dbReference type="InterPro" id="IPR036875">
    <property type="entry name" value="Znf_CCHC_sf"/>
</dbReference>
<dbReference type="GeneTree" id="ENSGT00970000196821"/>
<reference evidence="4" key="3">
    <citation type="submission" date="2025-09" db="UniProtKB">
        <authorList>
            <consortium name="Ensembl"/>
        </authorList>
    </citation>
    <scope>IDENTIFICATION</scope>
</reference>
<dbReference type="Proteomes" id="UP000314982">
    <property type="component" value="Unassembled WGS sequence"/>
</dbReference>
<feature type="compositionally biased region" description="Basic and acidic residues" evidence="2">
    <location>
        <begin position="145"/>
        <end position="157"/>
    </location>
</feature>
<dbReference type="STRING" id="62062.ENSHHUP00000088982"/>
<keyword evidence="5" id="KW-1185">Reference proteome</keyword>